<reference evidence="4" key="1">
    <citation type="journal article" date="2019" name="Int. J. Syst. Evol. Microbiol.">
        <title>The Global Catalogue of Microorganisms (GCM) 10K type strain sequencing project: providing services to taxonomists for standard genome sequencing and annotation.</title>
        <authorList>
            <consortium name="The Broad Institute Genomics Platform"/>
            <consortium name="The Broad Institute Genome Sequencing Center for Infectious Disease"/>
            <person name="Wu L."/>
            <person name="Ma J."/>
        </authorList>
    </citation>
    <scope>NUCLEOTIDE SEQUENCE [LARGE SCALE GENOMIC DNA]</scope>
    <source>
        <strain evidence="4">KCTC 42986</strain>
    </source>
</reference>
<dbReference type="InterPro" id="IPR023485">
    <property type="entry name" value="Ptyr_pPase"/>
</dbReference>
<evidence type="ECO:0000313" key="4">
    <source>
        <dbReference type="Proteomes" id="UP001595530"/>
    </source>
</evidence>
<protein>
    <submittedName>
        <fullName evidence="3">Arsenate reductase ArsC</fullName>
        <ecNumber evidence="3">1.20.4.4</ecNumber>
    </submittedName>
</protein>
<comment type="caution">
    <text evidence="3">The sequence shown here is derived from an EMBL/GenBank/DDBJ whole genome shotgun (WGS) entry which is preliminary data.</text>
</comment>
<dbReference type="InterPro" id="IPR036196">
    <property type="entry name" value="Ptyr_pPase_sf"/>
</dbReference>
<dbReference type="RefSeq" id="WP_390322643.1">
    <property type="nucleotide sequence ID" value="NZ_JBHRTP010000105.1"/>
</dbReference>
<accession>A0ABV7F7Z7</accession>
<evidence type="ECO:0000313" key="3">
    <source>
        <dbReference type="EMBL" id="MFC3111249.1"/>
    </source>
</evidence>
<dbReference type="PANTHER" id="PTHR43428:SF1">
    <property type="entry name" value="ARSENATE REDUCTASE"/>
    <property type="match status" value="1"/>
</dbReference>
<gene>
    <name evidence="3" type="ORF">ACFOFO_25435</name>
</gene>
<organism evidence="3 4">
    <name type="scientific">Undibacterium arcticum</name>
    <dbReference type="NCBI Taxonomy" id="1762892"/>
    <lineage>
        <taxon>Bacteria</taxon>
        <taxon>Pseudomonadati</taxon>
        <taxon>Pseudomonadota</taxon>
        <taxon>Betaproteobacteria</taxon>
        <taxon>Burkholderiales</taxon>
        <taxon>Oxalobacteraceae</taxon>
        <taxon>Undibacterium</taxon>
    </lineage>
</organism>
<keyword evidence="3" id="KW-0560">Oxidoreductase</keyword>
<dbReference type="EMBL" id="JBHRTP010000105">
    <property type="protein sequence ID" value="MFC3111249.1"/>
    <property type="molecule type" value="Genomic_DNA"/>
</dbReference>
<sequence length="166" mass="18051">MSEKVINVLFLCTGNSARSIMAEALLTSMGQGRFQGYSAGSQPTGRVNPFAVEKTSALNYPADRLRSKTWDEFALPDAPQMDFIITVCDNAAGEACPVWPGHPVAAHWGFEDPAAASGSDEQKRAAFDKVFRQIQGRIARFVGLPIDQLDQQAIKQQLQQIGDAPL</sequence>
<proteinExistence type="predicted"/>
<feature type="domain" description="Phosphotyrosine protein phosphatase I" evidence="2">
    <location>
        <begin position="6"/>
        <end position="144"/>
    </location>
</feature>
<dbReference type="SMART" id="SM00226">
    <property type="entry name" value="LMWPc"/>
    <property type="match status" value="1"/>
</dbReference>
<dbReference type="Proteomes" id="UP001595530">
    <property type="component" value="Unassembled WGS sequence"/>
</dbReference>
<dbReference type="Gene3D" id="3.40.50.2300">
    <property type="match status" value="1"/>
</dbReference>
<evidence type="ECO:0000256" key="1">
    <source>
        <dbReference type="ARBA" id="ARBA00022849"/>
    </source>
</evidence>
<keyword evidence="1" id="KW-0059">Arsenical resistance</keyword>
<dbReference type="EC" id="1.20.4.4" evidence="3"/>
<dbReference type="PANTHER" id="PTHR43428">
    <property type="entry name" value="ARSENATE REDUCTASE"/>
    <property type="match status" value="1"/>
</dbReference>
<dbReference type="SUPFAM" id="SSF52788">
    <property type="entry name" value="Phosphotyrosine protein phosphatases I"/>
    <property type="match status" value="1"/>
</dbReference>
<dbReference type="CDD" id="cd16345">
    <property type="entry name" value="LMWP_ArsC"/>
    <property type="match status" value="1"/>
</dbReference>
<keyword evidence="4" id="KW-1185">Reference proteome</keyword>
<evidence type="ECO:0000259" key="2">
    <source>
        <dbReference type="SMART" id="SM00226"/>
    </source>
</evidence>
<name>A0ABV7F7Z7_9BURK</name>
<dbReference type="GO" id="GO:0030612">
    <property type="term" value="F:arsenate reductase (thioredoxin) activity"/>
    <property type="evidence" value="ECO:0007669"/>
    <property type="project" value="UniProtKB-EC"/>
</dbReference>
<dbReference type="Pfam" id="PF01451">
    <property type="entry name" value="LMWPc"/>
    <property type="match status" value="1"/>
</dbReference>